<dbReference type="PANTHER" id="PTHR33490">
    <property type="entry name" value="BLR5614 PROTEIN-RELATED"/>
    <property type="match status" value="1"/>
</dbReference>
<dbReference type="RefSeq" id="WP_113954048.1">
    <property type="nucleotide sequence ID" value="NZ_QNRT01000002.1"/>
</dbReference>
<dbReference type="Gene3D" id="3.10.620.30">
    <property type="match status" value="1"/>
</dbReference>
<dbReference type="SUPFAM" id="SSF54001">
    <property type="entry name" value="Cysteine proteinases"/>
    <property type="match status" value="1"/>
</dbReference>
<dbReference type="InParanoid" id="A0A395JN89"/>
<reference evidence="2 3" key="1">
    <citation type="submission" date="2018-06" db="EMBL/GenBank/DDBJ databases">
        <title>Genomic Encyclopedia of Type Strains, Phase IV (KMG-IV): sequencing the most valuable type-strain genomes for metagenomic binning, comparative biology and taxonomic classification.</title>
        <authorList>
            <person name="Goeker M."/>
        </authorList>
    </citation>
    <scope>NUCLEOTIDE SEQUENCE [LARGE SCALE GENOMIC DNA]</scope>
    <source>
        <strain evidence="2 3">DSM 24032</strain>
    </source>
</reference>
<dbReference type="Pfam" id="PF08379">
    <property type="entry name" value="Bact_transglu_N"/>
    <property type="match status" value="1"/>
</dbReference>
<evidence type="ECO:0000313" key="3">
    <source>
        <dbReference type="Proteomes" id="UP000253083"/>
    </source>
</evidence>
<dbReference type="InterPro" id="IPR002931">
    <property type="entry name" value="Transglutaminase-like"/>
</dbReference>
<evidence type="ECO:0000313" key="2">
    <source>
        <dbReference type="EMBL" id="RBP51267.1"/>
    </source>
</evidence>
<dbReference type="Proteomes" id="UP000253083">
    <property type="component" value="Unassembled WGS sequence"/>
</dbReference>
<dbReference type="GO" id="GO:0008233">
    <property type="term" value="F:peptidase activity"/>
    <property type="evidence" value="ECO:0007669"/>
    <property type="project" value="UniProtKB-KW"/>
</dbReference>
<feature type="domain" description="Transglutaminase-like" evidence="1">
    <location>
        <begin position="177"/>
        <end position="247"/>
    </location>
</feature>
<dbReference type="Pfam" id="PF01841">
    <property type="entry name" value="Transglut_core"/>
    <property type="match status" value="1"/>
</dbReference>
<dbReference type="AlphaFoldDB" id="A0A395JN89"/>
<dbReference type="InterPro" id="IPR038765">
    <property type="entry name" value="Papain-like_cys_pep_sf"/>
</dbReference>
<keyword evidence="2" id="KW-0378">Hydrolase</keyword>
<gene>
    <name evidence="2" type="ORF">DFR28_102686</name>
</gene>
<dbReference type="SMART" id="SM00460">
    <property type="entry name" value="TGc"/>
    <property type="match status" value="1"/>
</dbReference>
<name>A0A395JN89_9GAMM</name>
<dbReference type="InterPro" id="IPR013589">
    <property type="entry name" value="Bac_transglu_N"/>
</dbReference>
<dbReference type="OrthoDB" id="5438043at2"/>
<keyword evidence="2" id="KW-0645">Protease</keyword>
<comment type="caution">
    <text evidence="2">The sequence shown here is derived from an EMBL/GenBank/DDBJ whole genome shotgun (WGS) entry which is preliminary data.</text>
</comment>
<proteinExistence type="predicted"/>
<dbReference type="EMBL" id="QNRT01000002">
    <property type="protein sequence ID" value="RBP51267.1"/>
    <property type="molecule type" value="Genomic_DNA"/>
</dbReference>
<evidence type="ECO:0000259" key="1">
    <source>
        <dbReference type="SMART" id="SM00460"/>
    </source>
</evidence>
<protein>
    <submittedName>
        <fullName evidence="2">Transglutaminase-like putative cysteine protease</fullName>
    </submittedName>
</protein>
<keyword evidence="3" id="KW-1185">Reference proteome</keyword>
<dbReference type="GO" id="GO:0006508">
    <property type="term" value="P:proteolysis"/>
    <property type="evidence" value="ECO:0007669"/>
    <property type="project" value="UniProtKB-KW"/>
</dbReference>
<accession>A0A395JN89</accession>
<dbReference type="PANTHER" id="PTHR33490:SF7">
    <property type="entry name" value="BLR2979 PROTEIN"/>
    <property type="match status" value="1"/>
</dbReference>
<sequence>MRYSIRHVTRYQYPVAVTQAMNLGYLIPRTTARQQCLSNQVSVSPQVATSMTREDYFGNQAFHFTVENSHQTLEVVATSQVDVRAAADWPSLNIGSTCAQVRDRLASSKELETLLAREYVLASPMIAFDQQLADFATPFLDDDRPFLSSVRELSAHIYDQFSFDPGFSGVSTPVSEVFKHRKGVCQDFAHLAIACLRSLGYPARYVSGYLETLPPPGQTKLVGSDATHAWFEVYSPGEGWFEFDPTNNSIPGEQHIVTAWGRDYTDVTPLKGVVFGGGRGHSLSVSVDVNRV</sequence>
<organism evidence="2 3">
    <name type="scientific">Arenicella xantha</name>
    <dbReference type="NCBI Taxonomy" id="644221"/>
    <lineage>
        <taxon>Bacteria</taxon>
        <taxon>Pseudomonadati</taxon>
        <taxon>Pseudomonadota</taxon>
        <taxon>Gammaproteobacteria</taxon>
        <taxon>Arenicellales</taxon>
        <taxon>Arenicellaceae</taxon>
        <taxon>Arenicella</taxon>
    </lineage>
</organism>